<keyword evidence="2" id="KW-0732">Signal</keyword>
<evidence type="ECO:0000313" key="4">
    <source>
        <dbReference type="EMBL" id="KAG2442485.1"/>
    </source>
</evidence>
<dbReference type="SMART" id="SM00254">
    <property type="entry name" value="ShKT"/>
    <property type="match status" value="2"/>
</dbReference>
<accession>A0A835TNW7</accession>
<proteinExistence type="predicted"/>
<organism evidence="4 5">
    <name type="scientific">Chlamydomonas incerta</name>
    <dbReference type="NCBI Taxonomy" id="51695"/>
    <lineage>
        <taxon>Eukaryota</taxon>
        <taxon>Viridiplantae</taxon>
        <taxon>Chlorophyta</taxon>
        <taxon>core chlorophytes</taxon>
        <taxon>Chlorophyceae</taxon>
        <taxon>CS clade</taxon>
        <taxon>Chlamydomonadales</taxon>
        <taxon>Chlamydomonadaceae</taxon>
        <taxon>Chlamydomonas</taxon>
    </lineage>
</organism>
<evidence type="ECO:0000256" key="1">
    <source>
        <dbReference type="SAM" id="MobiDB-lite"/>
    </source>
</evidence>
<keyword evidence="5" id="KW-1185">Reference proteome</keyword>
<dbReference type="InterPro" id="IPR003582">
    <property type="entry name" value="ShKT_dom"/>
</dbReference>
<evidence type="ECO:0000259" key="3">
    <source>
        <dbReference type="PROSITE" id="PS51670"/>
    </source>
</evidence>
<dbReference type="PROSITE" id="PS51670">
    <property type="entry name" value="SHKT"/>
    <property type="match status" value="1"/>
</dbReference>
<evidence type="ECO:0000256" key="2">
    <source>
        <dbReference type="SAM" id="SignalP"/>
    </source>
</evidence>
<dbReference type="Proteomes" id="UP000650467">
    <property type="component" value="Unassembled WGS sequence"/>
</dbReference>
<feature type="signal peptide" evidence="2">
    <location>
        <begin position="1"/>
        <end position="32"/>
    </location>
</feature>
<dbReference type="Pfam" id="PF01549">
    <property type="entry name" value="ShK"/>
    <property type="match status" value="2"/>
</dbReference>
<sequence length="348" mass="35878">MMTRGGGNSAGAARAVQLVLALALMCAAVGSASTVVPTVNDTPTPLPTDNTSSGLVSVPLLSTNETPSNVTSAAGRRHRRHLQSCADQRSECASWAKQGYCASKYIWDNKSVRDIVCAKSCVCTDQYSECAKWASQGYCASNYVVDKKSVRDVACPKSCNGKCSSGCGGSSGGGSSGGGSSGGGSSGGSGGGSSSGGGCPSGWSKAVGTAYDSWPKSGTSECIDYEGCKWAGQFVFGPDQSSPCRSPSQWLDGGSGIMACRYPASQVAAWKIAATYQLDASLLGRKLEVMVQGAPQRTVTVNVKDVCSDDDCDGCCKKNTGNKAWKLIDLEKGPARTLALPTEFPERL</sequence>
<name>A0A835TNW7_CHLIN</name>
<dbReference type="AlphaFoldDB" id="A0A835TNW7"/>
<dbReference type="OrthoDB" id="535454at2759"/>
<feature type="domain" description="ShKT" evidence="3">
    <location>
        <begin position="123"/>
        <end position="163"/>
    </location>
</feature>
<comment type="caution">
    <text evidence="4">The sequence shown here is derived from an EMBL/GenBank/DDBJ whole genome shotgun (WGS) entry which is preliminary data.</text>
</comment>
<gene>
    <name evidence="4" type="ORF">HXX76_002571</name>
</gene>
<reference evidence="4" key="1">
    <citation type="journal article" date="2020" name="bioRxiv">
        <title>Comparative genomics of Chlamydomonas.</title>
        <authorList>
            <person name="Craig R.J."/>
            <person name="Hasan A.R."/>
            <person name="Ness R.W."/>
            <person name="Keightley P.D."/>
        </authorList>
    </citation>
    <scope>NUCLEOTIDE SEQUENCE</scope>
    <source>
        <strain evidence="4">SAG 7.73</strain>
    </source>
</reference>
<evidence type="ECO:0000313" key="5">
    <source>
        <dbReference type="Proteomes" id="UP000650467"/>
    </source>
</evidence>
<feature type="region of interest" description="Disordered" evidence="1">
    <location>
        <begin position="178"/>
        <end position="197"/>
    </location>
</feature>
<feature type="chain" id="PRO_5033010819" description="ShKT domain-containing protein" evidence="2">
    <location>
        <begin position="33"/>
        <end position="348"/>
    </location>
</feature>
<dbReference type="EMBL" id="JAEHOC010000004">
    <property type="protein sequence ID" value="KAG2442485.1"/>
    <property type="molecule type" value="Genomic_DNA"/>
</dbReference>
<protein>
    <recommendedName>
        <fullName evidence="3">ShKT domain-containing protein</fullName>
    </recommendedName>
</protein>